<organism evidence="3">
    <name type="scientific">Nicotiana tabacum</name>
    <name type="common">Common tobacco</name>
    <dbReference type="NCBI Taxonomy" id="4097"/>
    <lineage>
        <taxon>Eukaryota</taxon>
        <taxon>Viridiplantae</taxon>
        <taxon>Streptophyta</taxon>
        <taxon>Embryophyta</taxon>
        <taxon>Tracheophyta</taxon>
        <taxon>Spermatophyta</taxon>
        <taxon>Magnoliopsida</taxon>
        <taxon>eudicotyledons</taxon>
        <taxon>Gunneridae</taxon>
        <taxon>Pentapetalae</taxon>
        <taxon>asterids</taxon>
        <taxon>lamiids</taxon>
        <taxon>Solanales</taxon>
        <taxon>Solanaceae</taxon>
        <taxon>Nicotianoideae</taxon>
        <taxon>Nicotianeae</taxon>
        <taxon>Nicotiana</taxon>
    </lineage>
</organism>
<dbReference type="RefSeq" id="XP_016514649.1">
    <property type="nucleotide sequence ID" value="XM_016659163.1"/>
</dbReference>
<dbReference type="InterPro" id="IPR054722">
    <property type="entry name" value="PolX-like_BBD"/>
</dbReference>
<dbReference type="OMA" id="MSAIICH"/>
<dbReference type="STRING" id="4097.A0A1S4DNB7"/>
<gene>
    <name evidence="3" type="primary">LOC107831401</name>
</gene>
<feature type="domain" description="Retrovirus-related Pol polyprotein from transposon TNT 1-94-like beta-barrel" evidence="2">
    <location>
        <begin position="168"/>
        <end position="245"/>
    </location>
</feature>
<proteinExistence type="predicted"/>
<dbReference type="KEGG" id="nta:107831401"/>
<dbReference type="AlphaFoldDB" id="A0A1S4DNB7"/>
<dbReference type="PANTHER" id="PTHR47481:SF5">
    <property type="entry name" value="RIBONUCLEASE H-LIKE DOMAIN, GAG-PRE-INTEGRASE DOMAIN, GAG-POLYPEPTIDE OF LTR COPIA-TYPE-RELATED"/>
    <property type="match status" value="1"/>
</dbReference>
<accession>A0A1S4DNB7</accession>
<evidence type="ECO:0000313" key="3">
    <source>
        <dbReference type="RefSeq" id="XP_016514649.1"/>
    </source>
</evidence>
<dbReference type="PaxDb" id="4097-A0A1S4DNB7"/>
<name>A0A1S4DNB7_TOBAC</name>
<feature type="compositionally biased region" description="Polar residues" evidence="1">
    <location>
        <begin position="89"/>
        <end position="101"/>
    </location>
</feature>
<feature type="region of interest" description="Disordered" evidence="1">
    <location>
        <begin position="69"/>
        <end position="101"/>
    </location>
</feature>
<protein>
    <recommendedName>
        <fullName evidence="2">Retrovirus-related Pol polyprotein from transposon TNT 1-94-like beta-barrel domain-containing protein</fullName>
    </recommendedName>
</protein>
<sequence length="258" mass="28318">MQLHTLRRDNASIEFYIQKAKGIVDRLAALQHPISNDDLVEFVLVGIGHQQLKRDETINVIAPTAHFTKSSFSSTQGRGRGRGGRGRGCSSNQEFTQQNSYHSSPAYKQFPKAQLQVSEFSGIIYHNCEGKGHIARVCPSPKANSGSMVNGRPISNFAGSPNPPTQTWLMDSGITHHITIDLDNLGIHSEYQGPEEVTLGNGSKLPISHVGKSFVIVSNNKFNLDNILHVPTATHNLLSYSSFAKSNNVSVELFPNHF</sequence>
<dbReference type="Pfam" id="PF22936">
    <property type="entry name" value="Pol_BBD"/>
    <property type="match status" value="1"/>
</dbReference>
<dbReference type="PANTHER" id="PTHR47481">
    <property type="match status" value="1"/>
</dbReference>
<dbReference type="OrthoDB" id="1306265at2759"/>
<reference evidence="3" key="1">
    <citation type="submission" date="2025-08" db="UniProtKB">
        <authorList>
            <consortium name="RefSeq"/>
        </authorList>
    </citation>
    <scope>IDENTIFICATION</scope>
</reference>
<evidence type="ECO:0000259" key="2">
    <source>
        <dbReference type="Pfam" id="PF22936"/>
    </source>
</evidence>
<evidence type="ECO:0000256" key="1">
    <source>
        <dbReference type="SAM" id="MobiDB-lite"/>
    </source>
</evidence>